<accession>A0AAN4ZJ81</accession>
<comment type="caution">
    <text evidence="2">The sequence shown here is derived from an EMBL/GenBank/DDBJ whole genome shotgun (WGS) entry which is preliminary data.</text>
</comment>
<feature type="non-terminal residue" evidence="2">
    <location>
        <position position="1"/>
    </location>
</feature>
<evidence type="ECO:0000313" key="2">
    <source>
        <dbReference type="EMBL" id="GMR40061.1"/>
    </source>
</evidence>
<feature type="non-terminal residue" evidence="2">
    <location>
        <position position="127"/>
    </location>
</feature>
<dbReference type="AlphaFoldDB" id="A0AAN4ZJ81"/>
<reference evidence="3" key="1">
    <citation type="submission" date="2022-10" db="EMBL/GenBank/DDBJ databases">
        <title>Genome assembly of Pristionchus species.</title>
        <authorList>
            <person name="Yoshida K."/>
            <person name="Sommer R.J."/>
        </authorList>
    </citation>
    <scope>NUCLEOTIDE SEQUENCE [LARGE SCALE GENOMIC DNA]</scope>
    <source>
        <strain evidence="3">RS5460</strain>
    </source>
</reference>
<protein>
    <submittedName>
        <fullName evidence="2">Uncharacterized protein</fullName>
    </submittedName>
</protein>
<dbReference type="EMBL" id="BTRK01000003">
    <property type="protein sequence ID" value="GMR40061.1"/>
    <property type="molecule type" value="Genomic_DNA"/>
</dbReference>
<proteinExistence type="predicted"/>
<evidence type="ECO:0000256" key="1">
    <source>
        <dbReference type="SAM" id="MobiDB-lite"/>
    </source>
</evidence>
<organism evidence="2 3">
    <name type="scientific">Pristionchus mayeri</name>
    <dbReference type="NCBI Taxonomy" id="1317129"/>
    <lineage>
        <taxon>Eukaryota</taxon>
        <taxon>Metazoa</taxon>
        <taxon>Ecdysozoa</taxon>
        <taxon>Nematoda</taxon>
        <taxon>Chromadorea</taxon>
        <taxon>Rhabditida</taxon>
        <taxon>Rhabditina</taxon>
        <taxon>Diplogasteromorpha</taxon>
        <taxon>Diplogasteroidea</taxon>
        <taxon>Neodiplogasteridae</taxon>
        <taxon>Pristionchus</taxon>
    </lineage>
</organism>
<sequence length="127" mass="14190">SMQLHQLKEGSDGNHHDMLESPMMKLITDENPNVDLLSLFLPRQPKQQQGSSQQSIGLKKILRQHAEMQEQRQQRDLQHRERLLDAAQAAAASAAACCSYSAAPAAASLPPPTNWLHAMEEQRKSIK</sequence>
<gene>
    <name evidence="2" type="ORF">PMAYCL1PPCAC_10256</name>
</gene>
<feature type="region of interest" description="Disordered" evidence="1">
    <location>
        <begin position="1"/>
        <end position="21"/>
    </location>
</feature>
<name>A0AAN4ZJ81_9BILA</name>
<evidence type="ECO:0000313" key="3">
    <source>
        <dbReference type="Proteomes" id="UP001328107"/>
    </source>
</evidence>
<dbReference type="Proteomes" id="UP001328107">
    <property type="component" value="Unassembled WGS sequence"/>
</dbReference>
<keyword evidence="3" id="KW-1185">Reference proteome</keyword>
<feature type="compositionally biased region" description="Basic and acidic residues" evidence="1">
    <location>
        <begin position="1"/>
        <end position="19"/>
    </location>
</feature>